<feature type="repeat" description="RCC1" evidence="2">
    <location>
        <begin position="77"/>
        <end position="134"/>
    </location>
</feature>
<evidence type="ECO:0000259" key="6">
    <source>
        <dbReference type="Pfam" id="PF25390"/>
    </source>
</evidence>
<evidence type="ECO:0000256" key="4">
    <source>
        <dbReference type="SAM" id="Phobius"/>
    </source>
</evidence>
<sequence>MATAVAAGGQHSAVLLEDGTVRTFGKGFVGQLGYGSTSNVGDTPASLPSAAGPVSLGGRAVAVAAGSTHTLVLLEDGTVRAFGEGAAGRLGYGATANVGDTMMRLPSAQGRVPVGGRALAVAAGTSHSLVVREGGALVSFGDGADGKLGYGSTDDVGDAPSSLPSSQSGVSLGGRAAAAAAGQHHSMVLLEDGSIRTFGRGLNGELGNGATASVGHTGSTLPSAKGVVPIGGRAVAIAAGDQHSLVLREDGLLFAFGMGADGRLGFGSTANYGGTPSKMPVPQGPVQLGGRGVALAAGGAFSLVLLDDGRVRAFGKGNSGQLGNGVSPGTGSTPETVPALVATVPLGQRAVALAAGSDHSVVLLEDGTVRTFGANTFGQLGHGSDGPIGASAAEAAVLATAEVPLASERAAGAVLQTYVPRREALPSRAVAVAAGNFHSLVLLQDGTVRTFGIGASGQLGYGASTAVGATATEAPALMPPVPLGGSAVAVAGGASFSLVLLADGTVRAFGTGNSGQLGYGDQETVGHQPTRLPSMLGPVPLGGLAVAVACGGSHSLVLLGDGTVRTFGTGSNGRLGYGDTQKVGAAEARVPSEMGPVPLGGDAVAVAGSDSHSLVLLQDGTVRSFGYGGNGRLGYGSSSDVGATLPTLPSAQGPVSVGGPVIAIAAGGSHSILLLQDGTVKCFGAGSDGQLGYGSTLNFGGSPVTVPSLLDPVNLGGLAVAVAAGSQHSLVLLEDGTVRAFGNGVNGQLGYGSVDNVADVPGTIPAIKGPVPLGARTAALAAGQWHSLVLLEDGTVRSFGYGNNGRLGYGSSDAVGNTVIDWAIGPGSFHTLDPGSPLPSAEPVGFLSPALVTPGSPSLPAAVATLNATAYPAWAVDVSPFVRGTTFVASSLVNWPLRAADDSLCRFEMAEFPDTGSGMSPVCAFPLASSQEFEMLSRIKTVQSNQSNGSAVFVLLPGGGTLDFELQIRGDFSWLVARSAIANDIALDSDSAVLRWSIVLQRWPGASPTAPSAWPCMIVNATDIRCLASPTGSGGPANSTISLLLSDSAETQAQFAIVTAFAPPSVDSPATLPVFPSVPMVGALLHVTGRHFGLGSMDVPVTVSTDAGPCAEPAVVSDLEITCKPPAGVGAAIRATVTVDGQHSEAQRVFGYVPPAVTAVWPTYILAGELVPKLVVNGTSLAVRRADVDELCVAGVCCGQVDVGVPGASLLCRDFQAPASWPANSSLTRARVGGQASHAELDLVRVLPVPEVDSVAAPAGSVAQPGHRVSIKGRHFGVVDGDLVAARFGSVVSTQCNQTLFGGPDTLECVIPAVGGDVEVRVLSRSGLWSALAGAPTLRLDAPVIDRVAFQLSDGGAWFSTVLASLPGGPPGSLWLSGNRLQSSNVTAIRLGTGVKCGSVTVMNDTAAVCEGFVDALGRDARPLAGGRLAVALQWPRPGRWLNVASVTVQSVPSIDAVSPPVVAPGGELFILGRGMLGPALDWLHVGGRPCARLTVVSESAARCTTDNSTGLSDLADRDGDALHVRLRLVTGLEAALLGAVRLSGSISVRWAEHSATSVSALPSSSGNMLRPYPAALALEIQGLGATECSLQAPLAGGGAALLGATRRLVDVASTYETFEDFGVAAGFGSVLNVTGSCMTAAGQSVVAPGAVVVRIPALAVSFTPETVSWLRNVTSQGPYPLPALNATAVLSFAASDPAEQPVVAALLSCRASLEGPNGGPEVAATATAVNATATLLRFPPLAVSHLPLGGSAQLAAWCTWAPTGLRLALPSATITMAAASATLSAPDDVDPAGTDPSDGALLLLSGVTREVVLRVAAPLSARPQCTLSLSGQAVQALPVMLESSTSVQVPAGAAPFRLPVGASGSGGATVRATCELWLGQRLLQPAAGVSLRLAQLQTVVPLVDGAAPVPRLVLSSGASSFQAQPAPHAKLIAVQAPAWDLPLADGSVCVATVPSLPAGTSQAGTSTRFFAPAGAGGTATLSALALTAVGDYPSRDADVTFSVECQHPLAGAGTPASVRAVITGLSVEWANAGALPDTVAVAEAWPAFHVRVATSTPGAATPPQLPAAVVCAAAVPNASRVDGASAGGVAPAGAPAGSAAPVATVAFTSLSVTGRRGGSFSLGVTCRVGDMLLAPALHHQFVIRGCSPGQEPMASSSDLCQVCAANAYSDGGPAAACVSCPAAGARCVDGVLQLLQGFFRPPADQGKPLTGASELHPCFNDEACLLNTTARRYGCAEGYSGPLCGVCEEGWAPFGRACSRCWDGWLNTAVLAALGVAAAALAVFLAVRTAGAATARRSSRSIAVRQLLSHVQGLGALALFQSKGTEFFQSLAGFTQGVSASPMSWGPVQCATRMGFLERFWATAALPVAAVVLTALAFVAIELLRAALAASAQRGMKVQSPASRGSDPSTSSSSSSSSSSRVGRSLAAAPAKSLINPLATSAAGGAGIANAGANVAASAADQAGPQPAVTGLHAIRLFFARSQYLVALVIVLFLMYMPLVTLAITALDCHDRPIGGVSYLEADLSVECFSPSHMPAVVGSGALLLVVGMGFPLLLVATLRGSAERPSLRFLYDGYSEARHLRWWEALVLLRKMGLVMAASLVTDASSQVAAAMLVLVPSLWLQATCRPYSLPKANAVESLSLMALVVTATVSLVYLRAQGGAEAVAQLEAQPQQPWVDVAVTAVLIATNALVLSLAALE</sequence>
<feature type="repeat" description="RCC1" evidence="2">
    <location>
        <begin position="620"/>
        <end position="677"/>
    </location>
</feature>
<keyword evidence="4" id="KW-0812">Transmembrane</keyword>
<feature type="region of interest" description="Disordered" evidence="3">
    <location>
        <begin position="2399"/>
        <end position="2422"/>
    </location>
</feature>
<dbReference type="PANTHER" id="PTHR22872">
    <property type="entry name" value="BTK-BINDING PROTEIN-RELATED"/>
    <property type="match status" value="1"/>
</dbReference>
<dbReference type="PROSITE" id="PS50012">
    <property type="entry name" value="RCC1_3"/>
    <property type="match status" value="13"/>
</dbReference>
<feature type="repeat" description="RCC1" evidence="2">
    <location>
        <begin position="251"/>
        <end position="308"/>
    </location>
</feature>
<organism evidence="7 8">
    <name type="scientific">Cafeteria roenbergensis</name>
    <name type="common">Marine flagellate</name>
    <dbReference type="NCBI Taxonomy" id="33653"/>
    <lineage>
        <taxon>Eukaryota</taxon>
        <taxon>Sar</taxon>
        <taxon>Stramenopiles</taxon>
        <taxon>Bigyra</taxon>
        <taxon>Opalozoa</taxon>
        <taxon>Bicosoecida</taxon>
        <taxon>Cafeteriaceae</taxon>
        <taxon>Cafeteria</taxon>
    </lineage>
</organism>
<feature type="transmembrane region" description="Helical" evidence="4">
    <location>
        <begin position="2677"/>
        <end position="2699"/>
    </location>
</feature>
<dbReference type="Pfam" id="PF25390">
    <property type="entry name" value="WD40_RLD"/>
    <property type="match status" value="2"/>
</dbReference>
<feature type="repeat" description="RCC1" evidence="2">
    <location>
        <begin position="446"/>
        <end position="503"/>
    </location>
</feature>
<feature type="transmembrane region" description="Helical" evidence="4">
    <location>
        <begin position="2303"/>
        <end position="2321"/>
    </location>
</feature>
<feature type="repeat" description="RCC1" evidence="2">
    <location>
        <begin position="193"/>
        <end position="250"/>
    </location>
</feature>
<feature type="region of interest" description="Disordered" evidence="3">
    <location>
        <begin position="151"/>
        <end position="170"/>
    </location>
</feature>
<keyword evidence="4" id="KW-0472">Membrane</keyword>
<evidence type="ECO:0000313" key="8">
    <source>
        <dbReference type="Proteomes" id="UP000322899"/>
    </source>
</evidence>
<keyword evidence="1" id="KW-0677">Repeat</keyword>
<feature type="compositionally biased region" description="Low complexity" evidence="3">
    <location>
        <begin position="2401"/>
        <end position="2422"/>
    </location>
</feature>
<evidence type="ECO:0000313" key="7">
    <source>
        <dbReference type="EMBL" id="KAA0176751.1"/>
    </source>
</evidence>
<dbReference type="SUPFAM" id="SSF50985">
    <property type="entry name" value="RCC1/BLIP-II"/>
    <property type="match status" value="2"/>
</dbReference>
<gene>
    <name evidence="7" type="ORF">FNF27_01573</name>
</gene>
<comment type="caution">
    <text evidence="7">The sequence shown here is derived from an EMBL/GenBank/DDBJ whole genome shotgun (WGS) entry which is preliminary data.</text>
</comment>
<feature type="domain" description="RCC1-like" evidence="6">
    <location>
        <begin position="545"/>
        <end position="813"/>
    </location>
</feature>
<dbReference type="Gene3D" id="2.130.10.30">
    <property type="entry name" value="Regulator of chromosome condensation 1/beta-lactamase-inhibitor protein II"/>
    <property type="match status" value="4"/>
</dbReference>
<dbReference type="Proteomes" id="UP000322899">
    <property type="component" value="Unassembled WGS sequence"/>
</dbReference>
<dbReference type="PROSITE" id="PS00626">
    <property type="entry name" value="RCC1_2"/>
    <property type="match status" value="10"/>
</dbReference>
<feature type="transmembrane region" description="Helical" evidence="4">
    <location>
        <begin position="2637"/>
        <end position="2657"/>
    </location>
</feature>
<dbReference type="Gene3D" id="2.60.40.10">
    <property type="entry name" value="Immunoglobulins"/>
    <property type="match status" value="1"/>
</dbReference>
<feature type="transmembrane region" description="Helical" evidence="4">
    <location>
        <begin position="2485"/>
        <end position="2508"/>
    </location>
</feature>
<feature type="repeat" description="RCC1" evidence="2">
    <location>
        <begin position="19"/>
        <end position="76"/>
    </location>
</feature>
<feature type="repeat" description="RCC1" evidence="2">
    <location>
        <begin position="736"/>
        <end position="793"/>
    </location>
</feature>
<dbReference type="SUPFAM" id="SSF81296">
    <property type="entry name" value="E set domains"/>
    <property type="match status" value="1"/>
</dbReference>
<feature type="repeat" description="RCC1" evidence="2">
    <location>
        <begin position="367"/>
        <end position="445"/>
    </location>
</feature>
<dbReference type="InterPro" id="IPR000408">
    <property type="entry name" value="Reg_chr_condens"/>
</dbReference>
<keyword evidence="4" id="KW-1133">Transmembrane helix</keyword>
<feature type="repeat" description="RCC1" evidence="2">
    <location>
        <begin position="504"/>
        <end position="561"/>
    </location>
</feature>
<feature type="compositionally biased region" description="Low complexity" evidence="3">
    <location>
        <begin position="160"/>
        <end position="170"/>
    </location>
</feature>
<feature type="transmembrane region" description="Helical" evidence="4">
    <location>
        <begin position="2266"/>
        <end position="2291"/>
    </location>
</feature>
<evidence type="ECO:0000256" key="3">
    <source>
        <dbReference type="SAM" id="MobiDB-lite"/>
    </source>
</evidence>
<feature type="transmembrane region" description="Helical" evidence="4">
    <location>
        <begin position="2365"/>
        <end position="2389"/>
    </location>
</feature>
<reference evidence="7 8" key="1">
    <citation type="submission" date="2019-07" db="EMBL/GenBank/DDBJ databases">
        <title>Genomes of Cafeteria roenbergensis.</title>
        <authorList>
            <person name="Fischer M.G."/>
            <person name="Hackl T."/>
            <person name="Roman M."/>
        </authorList>
    </citation>
    <scope>NUCLEOTIDE SEQUENCE [LARGE SCALE GENOMIC DNA]</scope>
    <source>
        <strain evidence="7 8">E4-10P</strain>
    </source>
</reference>
<protein>
    <submittedName>
        <fullName evidence="7">Uncharacterized protein</fullName>
    </submittedName>
</protein>
<dbReference type="InterPro" id="IPR013783">
    <property type="entry name" value="Ig-like_fold"/>
</dbReference>
<feature type="repeat" description="RCC1" evidence="2">
    <location>
        <begin position="135"/>
        <end position="192"/>
    </location>
</feature>
<feature type="transmembrane region" description="Helical" evidence="4">
    <location>
        <begin position="2543"/>
        <end position="2563"/>
    </location>
</feature>
<dbReference type="InterPro" id="IPR014756">
    <property type="entry name" value="Ig_E-set"/>
</dbReference>
<accession>A0A5A8ELT4</accession>
<evidence type="ECO:0000256" key="1">
    <source>
        <dbReference type="ARBA" id="ARBA00022737"/>
    </source>
</evidence>
<dbReference type="InterPro" id="IPR051625">
    <property type="entry name" value="Signaling_Regulatory_Domain"/>
</dbReference>
<feature type="repeat" description="RCC1" evidence="2">
    <location>
        <begin position="309"/>
        <end position="366"/>
    </location>
</feature>
<dbReference type="Pfam" id="PF13540">
    <property type="entry name" value="RCC1_2"/>
    <property type="match status" value="4"/>
</dbReference>
<feature type="domain" description="IPT/TIG" evidence="5">
    <location>
        <begin position="1082"/>
        <end position="1144"/>
    </location>
</feature>
<dbReference type="PRINTS" id="PR00633">
    <property type="entry name" value="RCCNDNSATION"/>
</dbReference>
<dbReference type="InterPro" id="IPR002909">
    <property type="entry name" value="IPT_dom"/>
</dbReference>
<evidence type="ECO:0000256" key="2">
    <source>
        <dbReference type="PROSITE-ProRule" id="PRU00235"/>
    </source>
</evidence>
<proteinExistence type="predicted"/>
<name>A0A5A8ELT4_CAFRO</name>
<feature type="repeat" description="RCC1" evidence="2">
    <location>
        <begin position="562"/>
        <end position="619"/>
    </location>
</feature>
<feature type="domain" description="RCC1-like" evidence="6">
    <location>
        <begin position="3"/>
        <end position="279"/>
    </location>
</feature>
<dbReference type="Pfam" id="PF01833">
    <property type="entry name" value="TIG"/>
    <property type="match status" value="1"/>
</dbReference>
<feature type="repeat" description="RCC1" evidence="2">
    <location>
        <begin position="678"/>
        <end position="735"/>
    </location>
</feature>
<dbReference type="OrthoDB" id="297375at2759"/>
<dbReference type="InterPro" id="IPR058923">
    <property type="entry name" value="RCC1-like_dom"/>
</dbReference>
<dbReference type="InterPro" id="IPR009091">
    <property type="entry name" value="RCC1/BLIP-II"/>
</dbReference>
<dbReference type="EMBL" id="VLTO01000006">
    <property type="protein sequence ID" value="KAA0176751.1"/>
    <property type="molecule type" value="Genomic_DNA"/>
</dbReference>
<evidence type="ECO:0000259" key="5">
    <source>
        <dbReference type="Pfam" id="PF01833"/>
    </source>
</evidence>